<keyword evidence="3" id="KW-1185">Reference proteome</keyword>
<organism evidence="2 3">
    <name type="scientific">Bimuria novae-zelandiae CBS 107.79</name>
    <dbReference type="NCBI Taxonomy" id="1447943"/>
    <lineage>
        <taxon>Eukaryota</taxon>
        <taxon>Fungi</taxon>
        <taxon>Dikarya</taxon>
        <taxon>Ascomycota</taxon>
        <taxon>Pezizomycotina</taxon>
        <taxon>Dothideomycetes</taxon>
        <taxon>Pleosporomycetidae</taxon>
        <taxon>Pleosporales</taxon>
        <taxon>Massarineae</taxon>
        <taxon>Didymosphaeriaceae</taxon>
        <taxon>Bimuria</taxon>
    </lineage>
</organism>
<gene>
    <name evidence="2" type="ORF">BU23DRAFT_61896</name>
</gene>
<feature type="compositionally biased region" description="Polar residues" evidence="1">
    <location>
        <begin position="51"/>
        <end position="64"/>
    </location>
</feature>
<dbReference type="EMBL" id="ML976786">
    <property type="protein sequence ID" value="KAF1964500.1"/>
    <property type="molecule type" value="Genomic_DNA"/>
</dbReference>
<evidence type="ECO:0000256" key="1">
    <source>
        <dbReference type="SAM" id="MobiDB-lite"/>
    </source>
</evidence>
<reference evidence="2" key="1">
    <citation type="journal article" date="2020" name="Stud. Mycol.">
        <title>101 Dothideomycetes genomes: a test case for predicting lifestyles and emergence of pathogens.</title>
        <authorList>
            <person name="Haridas S."/>
            <person name="Albert R."/>
            <person name="Binder M."/>
            <person name="Bloem J."/>
            <person name="Labutti K."/>
            <person name="Salamov A."/>
            <person name="Andreopoulos B."/>
            <person name="Baker S."/>
            <person name="Barry K."/>
            <person name="Bills G."/>
            <person name="Bluhm B."/>
            <person name="Cannon C."/>
            <person name="Castanera R."/>
            <person name="Culley D."/>
            <person name="Daum C."/>
            <person name="Ezra D."/>
            <person name="Gonzalez J."/>
            <person name="Henrissat B."/>
            <person name="Kuo A."/>
            <person name="Liang C."/>
            <person name="Lipzen A."/>
            <person name="Lutzoni F."/>
            <person name="Magnuson J."/>
            <person name="Mondo S."/>
            <person name="Nolan M."/>
            <person name="Ohm R."/>
            <person name="Pangilinan J."/>
            <person name="Park H.-J."/>
            <person name="Ramirez L."/>
            <person name="Alfaro M."/>
            <person name="Sun H."/>
            <person name="Tritt A."/>
            <person name="Yoshinaga Y."/>
            <person name="Zwiers L.-H."/>
            <person name="Turgeon B."/>
            <person name="Goodwin S."/>
            <person name="Spatafora J."/>
            <person name="Crous P."/>
            <person name="Grigoriev I."/>
        </authorList>
    </citation>
    <scope>NUCLEOTIDE SEQUENCE</scope>
    <source>
        <strain evidence="2">CBS 107.79</strain>
    </source>
</reference>
<proteinExistence type="predicted"/>
<accession>A0A6A5UJI4</accession>
<dbReference type="Proteomes" id="UP000800036">
    <property type="component" value="Unassembled WGS sequence"/>
</dbReference>
<evidence type="ECO:0000313" key="3">
    <source>
        <dbReference type="Proteomes" id="UP000800036"/>
    </source>
</evidence>
<evidence type="ECO:0000313" key="2">
    <source>
        <dbReference type="EMBL" id="KAF1964500.1"/>
    </source>
</evidence>
<name>A0A6A5UJI4_9PLEO</name>
<feature type="region of interest" description="Disordered" evidence="1">
    <location>
        <begin position="41"/>
        <end position="64"/>
    </location>
</feature>
<dbReference type="AlphaFoldDB" id="A0A6A5UJI4"/>
<protein>
    <submittedName>
        <fullName evidence="2">Uncharacterized protein</fullName>
    </submittedName>
</protein>
<sequence length="189" mass="20715">MFLAIHRDLSVLSALRVRTMAVRSAVCHSVGQKYALSAGRSTSDGIKRSRQQLQKTTQKPSSLRSVPLTMQSPYKFVHKVHLSWFSAKSELSSDWASAGGPCAGVVNGTGDTSCFLRATMICQLCLSLTPRHTGRLHHPLSVFEWQPALVPSFLHCSLLRSCPFLLLGQPLPASSCTHRTRQVNLVCSV</sequence>